<organism evidence="2 3">
    <name type="scientific">Gigaspora margarita</name>
    <dbReference type="NCBI Taxonomy" id="4874"/>
    <lineage>
        <taxon>Eukaryota</taxon>
        <taxon>Fungi</taxon>
        <taxon>Fungi incertae sedis</taxon>
        <taxon>Mucoromycota</taxon>
        <taxon>Glomeromycotina</taxon>
        <taxon>Glomeromycetes</taxon>
        <taxon>Diversisporales</taxon>
        <taxon>Gigasporaceae</taxon>
        <taxon>Gigaspora</taxon>
    </lineage>
</organism>
<keyword evidence="3" id="KW-1185">Reference proteome</keyword>
<proteinExistence type="predicted"/>
<protein>
    <submittedName>
        <fullName evidence="2">46274_t:CDS:1</fullName>
    </submittedName>
</protein>
<comment type="caution">
    <text evidence="2">The sequence shown here is derived from an EMBL/GenBank/DDBJ whole genome shotgun (WGS) entry which is preliminary data.</text>
</comment>
<gene>
    <name evidence="2" type="ORF">GMARGA_LOCUS24051</name>
</gene>
<name>A0ABN7VXZ1_GIGMA</name>
<feature type="region of interest" description="Disordered" evidence="1">
    <location>
        <begin position="218"/>
        <end position="238"/>
    </location>
</feature>
<reference evidence="2 3" key="1">
    <citation type="submission" date="2021-06" db="EMBL/GenBank/DDBJ databases">
        <authorList>
            <person name="Kallberg Y."/>
            <person name="Tangrot J."/>
            <person name="Rosling A."/>
        </authorList>
    </citation>
    <scope>NUCLEOTIDE SEQUENCE [LARGE SCALE GENOMIC DNA]</scope>
    <source>
        <strain evidence="2 3">120-4 pot B 10/14</strain>
    </source>
</reference>
<sequence length="409" mass="45145">MDKKIFLELSHKRERTTEREDREQFNLLISNPLKNNSFGGYYCLKLLTFNIGGNIGAFLGSVDSEKAKAGQIFSNCIADYKNHITYDLSYSSLLNYPFTDTSNMIDGKKVRIYCDGTNCSSVRPSNSTTNGFDCNKIAQTIFCEDIVCGGIVGNTSITNTTAGNCTSYNFDSIVNRIKNTTPPDSKISKYTGTFVCSSDAACSDFECSASLNPFPTTVSSSTNSTISPSNNFPANNSSNDSDLPKIVIPVIGGSLIIATAAGYYCYKKGKNSAIIFMPGSDEQEAQEVRELPIIHQPERVIQGIIETQGREIPTKQSELERLVSKVKNKIGTNLQLSLETLLDTQAEITKGNNTYSIRQDQREAKEKLLSKLRLDEINNLCQLQSEVTQLEIQEGGESSYQTQIEQLLK</sequence>
<evidence type="ECO:0000256" key="1">
    <source>
        <dbReference type="SAM" id="MobiDB-lite"/>
    </source>
</evidence>
<evidence type="ECO:0000313" key="2">
    <source>
        <dbReference type="EMBL" id="CAG8805255.1"/>
    </source>
</evidence>
<accession>A0ABN7VXZ1</accession>
<evidence type="ECO:0000313" key="3">
    <source>
        <dbReference type="Proteomes" id="UP000789901"/>
    </source>
</evidence>
<dbReference type="EMBL" id="CAJVQB010024964">
    <property type="protein sequence ID" value="CAG8805255.1"/>
    <property type="molecule type" value="Genomic_DNA"/>
</dbReference>
<dbReference type="Proteomes" id="UP000789901">
    <property type="component" value="Unassembled WGS sequence"/>
</dbReference>